<dbReference type="GO" id="GO:0043015">
    <property type="term" value="F:gamma-tubulin binding"/>
    <property type="evidence" value="ECO:0007669"/>
    <property type="project" value="InterPro"/>
</dbReference>
<evidence type="ECO:0000259" key="7">
    <source>
        <dbReference type="Pfam" id="PF04130"/>
    </source>
</evidence>
<evidence type="ECO:0000256" key="4">
    <source>
        <dbReference type="ARBA" id="ARBA00022701"/>
    </source>
</evidence>
<comment type="subcellular location">
    <subcellularLocation>
        <location evidence="1">Cytoplasm</location>
        <location evidence="1">Cytoskeleton</location>
    </subcellularLocation>
</comment>
<sequence>MVSYPGSTMSTSSATPEVLIQKLCQCLCEHPDSDAARKSAQYSLRMLSYCGQHAVPNIDETSLIEKMKLQMTKSGRVDDAVKLAILHRRLKQSDYLQNRWSILYLLHALSNKKEHKFGGGNMLFRQGLASASTPVTNTSQGRISQQSLTSSSGFGTAAAPSTRGGYESVSQLPSEIRTPSDFIRSDYPSTNLSSRLAWTKTPSTHLGNSDSGHLQTSTLSQVPLQNISNRTGRNTTLQSQSHKEKIGEASLVRQLLYIFQGIETKNIKHSTRENAFCLGTDIEVDKQDRQVVHRLAELGWLHNHIKKYIDSHNKDKAFGLVGQAFCAALQQELTEYYRLLSVLQSQIQQVDSGFEDDSALTLSKLVVWTYEPLERLRWIATLVDICQGKKGGALASVVYSYMQTGDENAQSITRRVLQIVSQPIFHIVECWIYDGELNDPFHEFFVAADLSVGNERLWYDKYRMRHQMVPSFIKTEQAQKILLVGKSINFLRLVCRDRTPIPLQDKSLEDEARPKGYGLEFASDLKLRVDKAYEATSCHLLSVLNDRYKMLTHLHALRKFLLLGQGDFIRHLLDLLQDELAKPATTLYRHNLSGPVEAAVRASNAQFEDSDVLARLDFRLLEINPGDCGWDVFSLDYHVDPPLNTLITPDVMLVYLRIFIFLWRAKRMEYQLALIWTNTMEQTRKLAHNLVHLKGVLHHCHTLAAEMVHFVHQMQYYIAFEVLECSWADLQLKLEEAKDFDEIIGAHHSFLESLMKRCLLDPPSSHLLMQLRTIFDQIVKFEYLQKDIYEQSSAELRERQLYEKELEDAEKKGVWGADSEKEEEEMKRRREFKRVTVPEMRARLKVCTCAYQDMVVMFLRQLDTESDANLRNLSWRLDFNEHYRTRNTALQRVKPSSNKKR</sequence>
<protein>
    <submittedName>
        <fullName evidence="9">Gamma-tubulin complex component 3 homolog</fullName>
    </submittedName>
</protein>
<dbReference type="GO" id="GO:0005813">
    <property type="term" value="C:centrosome"/>
    <property type="evidence" value="ECO:0007669"/>
    <property type="project" value="UniProtKB-ARBA"/>
</dbReference>
<dbReference type="InterPro" id="IPR007259">
    <property type="entry name" value="GCP"/>
</dbReference>
<dbReference type="InterPro" id="IPR042241">
    <property type="entry name" value="GCP_C_sf"/>
</dbReference>
<dbReference type="PANTHER" id="PTHR19302:SF14">
    <property type="entry name" value="GAMMA-TUBULIN COMPLEX COMPONENT 3"/>
    <property type="match status" value="1"/>
</dbReference>
<dbReference type="GO" id="GO:0051321">
    <property type="term" value="P:meiotic cell cycle"/>
    <property type="evidence" value="ECO:0007669"/>
    <property type="project" value="TreeGrafter"/>
</dbReference>
<comment type="similarity">
    <text evidence="2">Belongs to the TUBGCP family.</text>
</comment>
<evidence type="ECO:0000259" key="8">
    <source>
        <dbReference type="Pfam" id="PF17681"/>
    </source>
</evidence>
<dbReference type="GO" id="GO:0000278">
    <property type="term" value="P:mitotic cell cycle"/>
    <property type="evidence" value="ECO:0007669"/>
    <property type="project" value="TreeGrafter"/>
</dbReference>
<keyword evidence="5" id="KW-0206">Cytoskeleton</keyword>
<dbReference type="Pfam" id="PF04130">
    <property type="entry name" value="GCP_C_terminal"/>
    <property type="match status" value="1"/>
</dbReference>
<dbReference type="InterPro" id="IPR041470">
    <property type="entry name" value="GCP_N"/>
</dbReference>
<dbReference type="GO" id="GO:0031122">
    <property type="term" value="P:cytoplasmic microtubule organization"/>
    <property type="evidence" value="ECO:0007669"/>
    <property type="project" value="TreeGrafter"/>
</dbReference>
<feature type="region of interest" description="Disordered" evidence="6">
    <location>
        <begin position="134"/>
        <end position="173"/>
    </location>
</feature>
<evidence type="ECO:0000256" key="1">
    <source>
        <dbReference type="ARBA" id="ARBA00004245"/>
    </source>
</evidence>
<dbReference type="GO" id="GO:0051225">
    <property type="term" value="P:spindle assembly"/>
    <property type="evidence" value="ECO:0007669"/>
    <property type="project" value="TreeGrafter"/>
</dbReference>
<dbReference type="GO" id="GO:0005874">
    <property type="term" value="C:microtubule"/>
    <property type="evidence" value="ECO:0007669"/>
    <property type="project" value="UniProtKB-KW"/>
</dbReference>
<dbReference type="GO" id="GO:0051011">
    <property type="term" value="F:microtubule minus-end binding"/>
    <property type="evidence" value="ECO:0007669"/>
    <property type="project" value="TreeGrafter"/>
</dbReference>
<dbReference type="PANTHER" id="PTHR19302">
    <property type="entry name" value="GAMMA TUBULIN COMPLEX PROTEIN"/>
    <property type="match status" value="1"/>
</dbReference>
<proteinExistence type="evidence at transcript level"/>
<gene>
    <name evidence="9" type="primary">Tubgcp3</name>
</gene>
<reference evidence="9" key="1">
    <citation type="submission" date="2020-04" db="EMBL/GenBank/DDBJ databases">
        <authorList>
            <person name="Neveu A P."/>
        </authorList>
    </citation>
    <scope>NUCLEOTIDE SEQUENCE</scope>
    <source>
        <tissue evidence="9">Whole embryo</tissue>
    </source>
</reference>
<name>A0A6F9DWM3_9ASCI</name>
<dbReference type="GO" id="GO:0000922">
    <property type="term" value="C:spindle pole"/>
    <property type="evidence" value="ECO:0007669"/>
    <property type="project" value="InterPro"/>
</dbReference>
<keyword evidence="4" id="KW-0493">Microtubule</keyword>
<evidence type="ECO:0000256" key="2">
    <source>
        <dbReference type="ARBA" id="ARBA00010337"/>
    </source>
</evidence>
<dbReference type="Gene3D" id="1.20.120.1900">
    <property type="entry name" value="Gamma-tubulin complex, C-terminal domain"/>
    <property type="match status" value="1"/>
</dbReference>
<evidence type="ECO:0000256" key="3">
    <source>
        <dbReference type="ARBA" id="ARBA00022490"/>
    </source>
</evidence>
<dbReference type="InterPro" id="IPR040457">
    <property type="entry name" value="GCP_C"/>
</dbReference>
<feature type="domain" description="Gamma tubulin complex component C-terminal" evidence="7">
    <location>
        <begin position="551"/>
        <end position="883"/>
    </location>
</feature>
<dbReference type="AlphaFoldDB" id="A0A6F9DWM3"/>
<evidence type="ECO:0000256" key="6">
    <source>
        <dbReference type="SAM" id="MobiDB-lite"/>
    </source>
</evidence>
<feature type="compositionally biased region" description="Polar residues" evidence="6">
    <location>
        <begin position="134"/>
        <end position="154"/>
    </location>
</feature>
<keyword evidence="3" id="KW-0963">Cytoplasm</keyword>
<dbReference type="EMBL" id="LR791514">
    <property type="protein sequence ID" value="CAB3267376.1"/>
    <property type="molecule type" value="mRNA"/>
</dbReference>
<dbReference type="GO" id="GO:0007020">
    <property type="term" value="P:microtubule nucleation"/>
    <property type="evidence" value="ECO:0007669"/>
    <property type="project" value="InterPro"/>
</dbReference>
<dbReference type="Pfam" id="PF17681">
    <property type="entry name" value="GCP_N_terminal"/>
    <property type="match status" value="1"/>
</dbReference>
<organism evidence="9">
    <name type="scientific">Phallusia mammillata</name>
    <dbReference type="NCBI Taxonomy" id="59560"/>
    <lineage>
        <taxon>Eukaryota</taxon>
        <taxon>Metazoa</taxon>
        <taxon>Chordata</taxon>
        <taxon>Tunicata</taxon>
        <taxon>Ascidiacea</taxon>
        <taxon>Phlebobranchia</taxon>
        <taxon>Ascidiidae</taxon>
        <taxon>Phallusia</taxon>
    </lineage>
</organism>
<feature type="domain" description="Gamma tubulin complex component protein N-terminal" evidence="8">
    <location>
        <begin position="252"/>
        <end position="545"/>
    </location>
</feature>
<evidence type="ECO:0000313" key="9">
    <source>
        <dbReference type="EMBL" id="CAB3267376.1"/>
    </source>
</evidence>
<dbReference type="GO" id="GO:0000930">
    <property type="term" value="C:gamma-tubulin complex"/>
    <property type="evidence" value="ECO:0007669"/>
    <property type="project" value="TreeGrafter"/>
</dbReference>
<evidence type="ECO:0000256" key="5">
    <source>
        <dbReference type="ARBA" id="ARBA00023212"/>
    </source>
</evidence>
<accession>A0A6F9DWM3</accession>